<feature type="transmembrane region" description="Helical" evidence="6">
    <location>
        <begin position="126"/>
        <end position="146"/>
    </location>
</feature>
<name>A0A4Q2K3R5_9ACTN</name>
<dbReference type="Gene3D" id="3.30.565.10">
    <property type="entry name" value="Histidine kinase-like ATPase, C-terminal domain"/>
    <property type="match status" value="1"/>
</dbReference>
<dbReference type="InterPro" id="IPR050482">
    <property type="entry name" value="Sensor_HK_TwoCompSys"/>
</dbReference>
<evidence type="ECO:0000259" key="8">
    <source>
        <dbReference type="Pfam" id="PF02518"/>
    </source>
</evidence>
<dbReference type="PANTHER" id="PTHR24421:SF10">
    <property type="entry name" value="NITRATE_NITRITE SENSOR PROTEIN NARQ"/>
    <property type="match status" value="1"/>
</dbReference>
<evidence type="ECO:0000256" key="7">
    <source>
        <dbReference type="SAM" id="SignalP"/>
    </source>
</evidence>
<proteinExistence type="predicted"/>
<dbReference type="GO" id="GO:0000160">
    <property type="term" value="P:phosphorelay signal transduction system"/>
    <property type="evidence" value="ECO:0007669"/>
    <property type="project" value="UniProtKB-KW"/>
</dbReference>
<evidence type="ECO:0000256" key="3">
    <source>
        <dbReference type="ARBA" id="ARBA00022679"/>
    </source>
</evidence>
<dbReference type="EC" id="2.7.13.3" evidence="2"/>
<dbReference type="InterPro" id="IPR003594">
    <property type="entry name" value="HATPase_dom"/>
</dbReference>
<dbReference type="PANTHER" id="PTHR24421">
    <property type="entry name" value="NITRATE/NITRITE SENSOR PROTEIN NARX-RELATED"/>
    <property type="match status" value="1"/>
</dbReference>
<dbReference type="SUPFAM" id="SSF55874">
    <property type="entry name" value="ATPase domain of HSP90 chaperone/DNA topoisomerase II/histidine kinase"/>
    <property type="match status" value="1"/>
</dbReference>
<dbReference type="InterPro" id="IPR036890">
    <property type="entry name" value="HATPase_C_sf"/>
</dbReference>
<dbReference type="OrthoDB" id="9781904at2"/>
<dbReference type="GO" id="GO:0004673">
    <property type="term" value="F:protein histidine kinase activity"/>
    <property type="evidence" value="ECO:0007669"/>
    <property type="project" value="UniProtKB-EC"/>
</dbReference>
<keyword evidence="6" id="KW-0812">Transmembrane</keyword>
<evidence type="ECO:0000256" key="6">
    <source>
        <dbReference type="SAM" id="Phobius"/>
    </source>
</evidence>
<keyword evidence="7" id="KW-0732">Signal</keyword>
<protein>
    <recommendedName>
        <fullName evidence="2">histidine kinase</fullName>
        <ecNumber evidence="2">2.7.13.3</ecNumber>
    </recommendedName>
</protein>
<keyword evidence="10" id="KW-1185">Reference proteome</keyword>
<evidence type="ECO:0000313" key="10">
    <source>
        <dbReference type="Proteomes" id="UP000293345"/>
    </source>
</evidence>
<dbReference type="RefSeq" id="WP_129424421.1">
    <property type="nucleotide sequence ID" value="NZ_SDPW01000001.1"/>
</dbReference>
<evidence type="ECO:0000256" key="4">
    <source>
        <dbReference type="ARBA" id="ARBA00022777"/>
    </source>
</evidence>
<evidence type="ECO:0000256" key="5">
    <source>
        <dbReference type="ARBA" id="ARBA00023012"/>
    </source>
</evidence>
<reference evidence="9 10" key="1">
    <citation type="submission" date="2019-01" db="EMBL/GenBank/DDBJ databases">
        <title>Senegalimassilia sp. nov. KGMB04484 isolated human feces.</title>
        <authorList>
            <person name="Han K.-I."/>
            <person name="Kim J.-S."/>
            <person name="Lee K.C."/>
            <person name="Suh M.K."/>
            <person name="Eom M.K."/>
            <person name="Lee J.H."/>
            <person name="Park S.-H."/>
            <person name="Kang S.W."/>
            <person name="Park J.-E."/>
            <person name="Oh B.S."/>
            <person name="Yu S.Y."/>
            <person name="Choi S.-H."/>
            <person name="Lee D.H."/>
            <person name="Yoon H."/>
            <person name="Kim B.-Y."/>
            <person name="Lee J.H."/>
            <person name="Lee J.-S."/>
        </authorList>
    </citation>
    <scope>NUCLEOTIDE SEQUENCE [LARGE SCALE GENOMIC DNA]</scope>
    <source>
        <strain evidence="9 10">KGMB04484</strain>
    </source>
</reference>
<keyword evidence="3" id="KW-0808">Transferase</keyword>
<dbReference type="CDD" id="cd16917">
    <property type="entry name" value="HATPase_UhpB-NarQ-NarX-like"/>
    <property type="match status" value="1"/>
</dbReference>
<comment type="caution">
    <text evidence="9">The sequence shown here is derived from an EMBL/GenBank/DDBJ whole genome shotgun (WGS) entry which is preliminary data.</text>
</comment>
<evidence type="ECO:0000313" key="9">
    <source>
        <dbReference type="EMBL" id="RXZ54244.1"/>
    </source>
</evidence>
<dbReference type="Pfam" id="PF02518">
    <property type="entry name" value="HATPase_c"/>
    <property type="match status" value="1"/>
</dbReference>
<evidence type="ECO:0000256" key="1">
    <source>
        <dbReference type="ARBA" id="ARBA00000085"/>
    </source>
</evidence>
<accession>A0A4Q2K3R5</accession>
<comment type="catalytic activity">
    <reaction evidence="1">
        <text>ATP + protein L-histidine = ADP + protein N-phospho-L-histidine.</text>
        <dbReference type="EC" id="2.7.13.3"/>
    </reaction>
</comment>
<feature type="transmembrane region" description="Helical" evidence="6">
    <location>
        <begin position="46"/>
        <end position="67"/>
    </location>
</feature>
<keyword evidence="6" id="KW-0472">Membrane</keyword>
<gene>
    <name evidence="9" type="ORF">ET524_06965</name>
</gene>
<keyword evidence="4" id="KW-0418">Kinase</keyword>
<dbReference type="EMBL" id="SDPW01000001">
    <property type="protein sequence ID" value="RXZ54244.1"/>
    <property type="molecule type" value="Genomic_DNA"/>
</dbReference>
<evidence type="ECO:0000256" key="2">
    <source>
        <dbReference type="ARBA" id="ARBA00012438"/>
    </source>
</evidence>
<feature type="transmembrane region" description="Helical" evidence="6">
    <location>
        <begin position="88"/>
        <end position="106"/>
    </location>
</feature>
<keyword evidence="5" id="KW-0902">Two-component regulatory system</keyword>
<feature type="signal peptide" evidence="7">
    <location>
        <begin position="1"/>
        <end position="29"/>
    </location>
</feature>
<feature type="chain" id="PRO_5038612180" description="histidine kinase" evidence="7">
    <location>
        <begin position="30"/>
        <end position="492"/>
    </location>
</feature>
<keyword evidence="6" id="KW-1133">Transmembrane helix</keyword>
<organism evidence="9 10">
    <name type="scientific">Senegalimassilia faecalis</name>
    <dbReference type="NCBI Taxonomy" id="2509433"/>
    <lineage>
        <taxon>Bacteria</taxon>
        <taxon>Bacillati</taxon>
        <taxon>Actinomycetota</taxon>
        <taxon>Coriobacteriia</taxon>
        <taxon>Coriobacteriales</taxon>
        <taxon>Coriobacteriaceae</taxon>
        <taxon>Senegalimassilia</taxon>
    </lineage>
</organism>
<dbReference type="Proteomes" id="UP000293345">
    <property type="component" value="Unassembled WGS sequence"/>
</dbReference>
<sequence length="492" mass="53184">MNFLSTSANAVLVALIAAFFLLASGQALHAAFLVTRRKPGKPPLAAITYEAFLAGHLALACCVACEASTNHGDMLIRLRTLTMAIEPILWVSLGIACLGAALAIVYRKPAMTFEVALLVLCTPPVISALGPGAIYLLIADAAFFVFRVSASLLLDIRHLVCSVSKLSLIDALDKLPEGIIWTNEKHCILYMNDVMRTRLIALGFATDLSDTSKLWAELEGLAKLQNMPHSRDEARIELPGRQMVQFKRETVNLRATTCRLLMATDVTEEESINTGIQRTNSLLEAANRELRDSLDHVQEVARNEAIVAMKARIHDTIGQRLSILHRFLEAPDPTPEALAEVARLTRGIIDDLDDAAEPDSTAQLEAIVQAFALSGVSVQVQGALPKASEKAEALVHIVREATTNAVKHAQARRIEVHLFASDEPLAMRIANDGRGATCAITPGSGIPGMRQAAQHAGLEFRVASFDPFTIEIARLSAESGAEPYGAGRKEQP</sequence>
<dbReference type="AlphaFoldDB" id="A0A4Q2K3R5"/>
<feature type="domain" description="Histidine kinase/HSP90-like ATPase" evidence="8">
    <location>
        <begin position="391"/>
        <end position="442"/>
    </location>
</feature>